<dbReference type="SMART" id="SM01043">
    <property type="entry name" value="BTAD"/>
    <property type="match status" value="1"/>
</dbReference>
<accession>A0A419HNS2</accession>
<dbReference type="InterPro" id="IPR051677">
    <property type="entry name" value="AfsR-DnrI-RedD_regulator"/>
</dbReference>
<keyword evidence="3 5" id="KW-0238">DNA-binding</keyword>
<dbReference type="Proteomes" id="UP000285112">
    <property type="component" value="Unassembled WGS sequence"/>
</dbReference>
<dbReference type="InterPro" id="IPR005471">
    <property type="entry name" value="Tscrpt_reg_IclR_N"/>
</dbReference>
<evidence type="ECO:0000256" key="5">
    <source>
        <dbReference type="PROSITE-ProRule" id="PRU01091"/>
    </source>
</evidence>
<comment type="caution">
    <text evidence="7">The sequence shown here is derived from an EMBL/GenBank/DDBJ whole genome shotgun (WGS) entry which is preliminary data.</text>
</comment>
<dbReference type="Gene3D" id="1.25.40.10">
    <property type="entry name" value="Tetratricopeptide repeat domain"/>
    <property type="match status" value="1"/>
</dbReference>
<gene>
    <name evidence="7" type="ORF">D5S19_28630</name>
</gene>
<dbReference type="InterPro" id="IPR029787">
    <property type="entry name" value="Nucleotide_cyclase"/>
</dbReference>
<dbReference type="InterPro" id="IPR041664">
    <property type="entry name" value="AAA_16"/>
</dbReference>
<proteinExistence type="inferred from homology"/>
<sequence length="821" mass="87699">MRFTLLGPLTIVHNGCQVPLRGTTQRSLLSYLLLHRNEVVATSRLLSALWPHGVPATARKMVQNSVSGLRTVLSAPRETAERAILLTHAPGYLLQVDSELVDAARFQRLAEQASRAQEAKDPDQAAATCREALGLWQGRALADLVETGIEWPELVTLEDQRLGLYEQLFALELARGRHQEVLADLHEQAGRQPQRERLNGQLMIALYRCGRHADALAVYRRTRASLADGLGLEPGKELQQLEHAILNHDTALITELLPSDGVVTVRASAPGGETAPAPALPAPALPSTALSTPTVARIPVAAAPEPPVRASERKPVVVVGVALADAPEDPEDADDALETLRAVVGSEVAAERGHEPGGPGPVLLGLFGAQRTQDDDEIRAVRAALRIRDRLAEDGRAAHVVVDSGDVLVKFPSAVPVVTGGVLDRCVRSALTAPAGQVLVSDEVRDGGTGAIACASTASAGWWAVEAVHPCPSFEDADAGTFVGRDHDLELLDRLMDNVEARRRAHLVTLLGEPGIGKSRLIGQFRKVLEKRPELEVVRLSAAGATVDHLMRAMSVGMLAPNAAWLRGTDCPTVPDLLCDAAENLTSAGPLVVFVEDLHQADTEFRDCVRGLADALRTLPVLIVVTARPELPVDEPGSAGHTTVSLAPLPDEAIAEMLDTLLPAGRRLLRGKAALIARIGGNPLFATAYAQAVDERTMPFAGYGQASTTAPSTPPLVRRTLATLLDSLPYEEKAVLRDAAAAGDGFSAADIAELSGLDPAVAARLLRTLEARELLTRDRSGREPVYSFQRQALREVAYRQIPRSARVASARQAVRFPSRTA</sequence>
<dbReference type="Pfam" id="PF09339">
    <property type="entry name" value="HTH_IclR"/>
    <property type="match status" value="1"/>
</dbReference>
<evidence type="ECO:0000256" key="2">
    <source>
        <dbReference type="ARBA" id="ARBA00023015"/>
    </source>
</evidence>
<dbReference type="InterPro" id="IPR016032">
    <property type="entry name" value="Sig_transdc_resp-reg_C-effctor"/>
</dbReference>
<dbReference type="InterPro" id="IPR036390">
    <property type="entry name" value="WH_DNA-bd_sf"/>
</dbReference>
<dbReference type="SUPFAM" id="SSF48452">
    <property type="entry name" value="TPR-like"/>
    <property type="match status" value="1"/>
</dbReference>
<dbReference type="GO" id="GO:0000160">
    <property type="term" value="P:phosphorelay signal transduction system"/>
    <property type="evidence" value="ECO:0007669"/>
    <property type="project" value="InterPro"/>
</dbReference>
<dbReference type="OrthoDB" id="4336084at2"/>
<dbReference type="SUPFAM" id="SSF46894">
    <property type="entry name" value="C-terminal effector domain of the bipartite response regulators"/>
    <property type="match status" value="1"/>
</dbReference>
<dbReference type="Pfam" id="PF00486">
    <property type="entry name" value="Trans_reg_C"/>
    <property type="match status" value="1"/>
</dbReference>
<dbReference type="Gene3D" id="1.10.10.10">
    <property type="entry name" value="Winged helix-like DNA-binding domain superfamily/Winged helix DNA-binding domain"/>
    <property type="match status" value="2"/>
</dbReference>
<dbReference type="InterPro" id="IPR011990">
    <property type="entry name" value="TPR-like_helical_dom_sf"/>
</dbReference>
<dbReference type="GO" id="GO:0006355">
    <property type="term" value="P:regulation of DNA-templated transcription"/>
    <property type="evidence" value="ECO:0007669"/>
    <property type="project" value="InterPro"/>
</dbReference>
<reference evidence="7 8" key="1">
    <citation type="submission" date="2018-09" db="EMBL/GenBank/DDBJ databases">
        <title>YIM PH 21725 draft genome.</title>
        <authorList>
            <person name="Miao C."/>
        </authorList>
    </citation>
    <scope>NUCLEOTIDE SEQUENCE [LARGE SCALE GENOMIC DNA]</scope>
    <source>
        <strain evidence="8">YIM PH21725</strain>
    </source>
</reference>
<dbReference type="GO" id="GO:0003677">
    <property type="term" value="F:DNA binding"/>
    <property type="evidence" value="ECO:0007669"/>
    <property type="project" value="UniProtKB-UniRule"/>
</dbReference>
<evidence type="ECO:0000256" key="1">
    <source>
        <dbReference type="ARBA" id="ARBA00005820"/>
    </source>
</evidence>
<dbReference type="PANTHER" id="PTHR35807:SF1">
    <property type="entry name" value="TRANSCRIPTIONAL REGULATOR REDD"/>
    <property type="match status" value="1"/>
</dbReference>
<dbReference type="CDD" id="cd15831">
    <property type="entry name" value="BTAD"/>
    <property type="match status" value="1"/>
</dbReference>
<dbReference type="InterPro" id="IPR005158">
    <property type="entry name" value="BTAD"/>
</dbReference>
<dbReference type="SUPFAM" id="SSF52540">
    <property type="entry name" value="P-loop containing nucleoside triphosphate hydrolases"/>
    <property type="match status" value="1"/>
</dbReference>
<dbReference type="AlphaFoldDB" id="A0A419HNS2"/>
<keyword evidence="2" id="KW-0805">Transcription regulation</keyword>
<evidence type="ECO:0000256" key="4">
    <source>
        <dbReference type="ARBA" id="ARBA00023163"/>
    </source>
</evidence>
<keyword evidence="4" id="KW-0804">Transcription</keyword>
<dbReference type="SMART" id="SM00862">
    <property type="entry name" value="Trans_reg_C"/>
    <property type="match status" value="1"/>
</dbReference>
<feature type="DNA-binding region" description="OmpR/PhoB-type" evidence="5">
    <location>
        <begin position="1"/>
        <end position="96"/>
    </location>
</feature>
<dbReference type="SUPFAM" id="SSF55073">
    <property type="entry name" value="Nucleotide cyclase"/>
    <property type="match status" value="1"/>
</dbReference>
<name>A0A419HNS2_9PSEU</name>
<feature type="domain" description="OmpR/PhoB-type" evidence="6">
    <location>
        <begin position="1"/>
        <end position="96"/>
    </location>
</feature>
<dbReference type="InterPro" id="IPR027417">
    <property type="entry name" value="P-loop_NTPase"/>
</dbReference>
<dbReference type="InterPro" id="IPR036388">
    <property type="entry name" value="WH-like_DNA-bd_sf"/>
</dbReference>
<evidence type="ECO:0000313" key="8">
    <source>
        <dbReference type="Proteomes" id="UP000285112"/>
    </source>
</evidence>
<dbReference type="EMBL" id="QZFV01000134">
    <property type="protein sequence ID" value="RJQ77855.1"/>
    <property type="molecule type" value="Genomic_DNA"/>
</dbReference>
<dbReference type="PANTHER" id="PTHR35807">
    <property type="entry name" value="TRANSCRIPTIONAL REGULATOR REDD-RELATED"/>
    <property type="match status" value="1"/>
</dbReference>
<comment type="similarity">
    <text evidence="1">Belongs to the AfsR/DnrI/RedD regulatory family.</text>
</comment>
<evidence type="ECO:0000259" key="6">
    <source>
        <dbReference type="PROSITE" id="PS51755"/>
    </source>
</evidence>
<dbReference type="PROSITE" id="PS51755">
    <property type="entry name" value="OMPR_PHOB"/>
    <property type="match status" value="1"/>
</dbReference>
<dbReference type="Gene3D" id="3.40.50.300">
    <property type="entry name" value="P-loop containing nucleotide triphosphate hydrolases"/>
    <property type="match status" value="1"/>
</dbReference>
<organism evidence="7 8">
    <name type="scientific">Amycolatopsis panacis</name>
    <dbReference type="NCBI Taxonomy" id="2340917"/>
    <lineage>
        <taxon>Bacteria</taxon>
        <taxon>Bacillati</taxon>
        <taxon>Actinomycetota</taxon>
        <taxon>Actinomycetes</taxon>
        <taxon>Pseudonocardiales</taxon>
        <taxon>Pseudonocardiaceae</taxon>
        <taxon>Amycolatopsis</taxon>
    </lineage>
</organism>
<dbReference type="Gene3D" id="3.30.70.1230">
    <property type="entry name" value="Nucleotide cyclase"/>
    <property type="match status" value="1"/>
</dbReference>
<dbReference type="InterPro" id="IPR001867">
    <property type="entry name" value="OmpR/PhoB-type_DNA-bd"/>
</dbReference>
<dbReference type="Pfam" id="PF13191">
    <property type="entry name" value="AAA_16"/>
    <property type="match status" value="1"/>
</dbReference>
<protein>
    <submittedName>
        <fullName evidence="7">Transcriptional regulator</fullName>
    </submittedName>
</protein>
<keyword evidence="8" id="KW-1185">Reference proteome</keyword>
<evidence type="ECO:0000256" key="3">
    <source>
        <dbReference type="ARBA" id="ARBA00023125"/>
    </source>
</evidence>
<dbReference type="SUPFAM" id="SSF46785">
    <property type="entry name" value="Winged helix' DNA-binding domain"/>
    <property type="match status" value="1"/>
</dbReference>
<evidence type="ECO:0000313" key="7">
    <source>
        <dbReference type="EMBL" id="RJQ77855.1"/>
    </source>
</evidence>
<dbReference type="Pfam" id="PF03704">
    <property type="entry name" value="BTAD"/>
    <property type="match status" value="1"/>
</dbReference>